<keyword evidence="2" id="KW-1185">Reference proteome</keyword>
<dbReference type="RefSeq" id="WP_328733739.1">
    <property type="nucleotide sequence ID" value="NZ_CP108038.1"/>
</dbReference>
<protein>
    <recommendedName>
        <fullName evidence="3">Secreted protein</fullName>
    </recommendedName>
</protein>
<evidence type="ECO:0000313" key="2">
    <source>
        <dbReference type="Proteomes" id="UP001432071"/>
    </source>
</evidence>
<sequence length="989" mass="106863">MTRRWFISSAAVGAAADATSVTGSRPSFSPAVRIARAIEEQAAETFPDRPGPALQLLGPGDTIGFDRAVVVREEPPPGCPNSPANYLAHVEFSDASLPWLLSFPAARKLPWLALLVLRDDEGDLKQGVPLPVVDAPGTALPDLADAWAWAHVEARVEDHETPEAAVTRDVRSGVDNVVARLICPRALDPDRGWLACVVPATKAGVAAGLGDTPPPDATAQAWSPGQSHARLPVYHWWRFRTGKKGSFEELARNVAPVEGDSLEGFGSRTVDVRHPWPHKDVLQGVAPAQVTVSVHGALRLPHTDTAEDVWSDTASMNKFRELIVEHLDAPAARRQPERVGMPPDRDEKAVAAPLYGSHHTGAQQVPADGWMNELNTQVKYRIAAAIGARYVQLEQEFLMARAWEQVGQVNEANQALAATELAAEAARAAQSKHLDPMRTAPLTELSSLYRDVIEAGEESTGGRGQPVASLLRHSAVPDGVATTAFVRLTRPGGALRRRSRRAMEVAEAAAPTSGAVPAGGVTATAATGAFLSRALDASKVSMPSTWLAGVERSAIPPAGEVVHGPMAASESRAGDPSAAFASQTLNDVLFGLWMVAVDFCEEGIASPMFEEFGNPRQELVELFARKEEGEKVGDPRAAARPVALRGIRRKISAETRATPLLAGVGMGMTSDTLVKRIRREIHPVPRCMGHMTSRLGEVVMGERSDQDARPLRPIMTHPEFGFPIAAELLTRWPEWAVPGVSAFPDNSSTLLEPNPAFVEAMLVGVNQEFNRELRWREYPTDEAGTPFSRFWPPGGTQASYGEIARWAPDAKLGDHDPDRGTSLLVLLIRGEVLQRYPGTVVLAARSVDRKVESPDVTWQEPRFVLPVDERTNLYGFAGLSAAQAVAEHWMFVMREPMRGAQFGFDVRTPESPPFDSWPNLTWDEVPTVNGFVVPRVLAGADGERPPALGPGQDPPGWEGLDASNFARILFQRPFQLAFSSSAMVGEPPA</sequence>
<proteinExistence type="predicted"/>
<reference evidence="1" key="1">
    <citation type="submission" date="2022-10" db="EMBL/GenBank/DDBJ databases">
        <title>The complete genomes of actinobacterial strains from the NBC collection.</title>
        <authorList>
            <person name="Joergensen T.S."/>
            <person name="Alvarez Arevalo M."/>
            <person name="Sterndorff E.B."/>
            <person name="Faurdal D."/>
            <person name="Vuksanovic O."/>
            <person name="Mourched A.-S."/>
            <person name="Charusanti P."/>
            <person name="Shaw S."/>
            <person name="Blin K."/>
            <person name="Weber T."/>
        </authorList>
    </citation>
    <scope>NUCLEOTIDE SEQUENCE</scope>
    <source>
        <strain evidence="1">NBC_00302</strain>
    </source>
</reference>
<evidence type="ECO:0000313" key="1">
    <source>
        <dbReference type="EMBL" id="WUN84813.1"/>
    </source>
</evidence>
<dbReference type="GeneID" id="93759564"/>
<accession>A0ABZ1QS34</accession>
<gene>
    <name evidence="1" type="ORF">OHT53_01330</name>
</gene>
<name>A0ABZ1QS34_9ACTN</name>
<dbReference type="Proteomes" id="UP001432071">
    <property type="component" value="Chromosome"/>
</dbReference>
<organism evidence="1 2">
    <name type="scientific">Streptomyces bobili</name>
    <dbReference type="NCBI Taxonomy" id="67280"/>
    <lineage>
        <taxon>Bacteria</taxon>
        <taxon>Bacillati</taxon>
        <taxon>Actinomycetota</taxon>
        <taxon>Actinomycetes</taxon>
        <taxon>Kitasatosporales</taxon>
        <taxon>Streptomycetaceae</taxon>
        <taxon>Streptomyces</taxon>
    </lineage>
</organism>
<evidence type="ECO:0008006" key="3">
    <source>
        <dbReference type="Google" id="ProtNLM"/>
    </source>
</evidence>
<dbReference type="EMBL" id="CP108038">
    <property type="protein sequence ID" value="WUN84813.1"/>
    <property type="molecule type" value="Genomic_DNA"/>
</dbReference>